<dbReference type="Proteomes" id="UP001162253">
    <property type="component" value="Segment"/>
</dbReference>
<proteinExistence type="predicted"/>
<dbReference type="SUPFAM" id="SSF56672">
    <property type="entry name" value="DNA/RNA polymerases"/>
    <property type="match status" value="1"/>
</dbReference>
<feature type="domain" description="RNA-directed RNA polymerase C-terminal" evidence="5">
    <location>
        <begin position="329"/>
        <end position="550"/>
    </location>
</feature>
<dbReference type="GO" id="GO:0006351">
    <property type="term" value="P:DNA-templated transcription"/>
    <property type="evidence" value="ECO:0007669"/>
    <property type="project" value="InterPro"/>
</dbReference>
<evidence type="ECO:0000256" key="4">
    <source>
        <dbReference type="ARBA" id="ARBA00022953"/>
    </source>
</evidence>
<name>A0A3T0D0P7_9VIRU</name>
<dbReference type="InterPro" id="IPR043502">
    <property type="entry name" value="DNA/RNA_pol_sf"/>
</dbReference>
<organism evidence="6 7">
    <name type="scientific">Aspergillus homomorphus yadokarivirus 1</name>
    <dbReference type="NCBI Taxonomy" id="2501281"/>
    <lineage>
        <taxon>Viruses</taxon>
        <taxon>Riboviria</taxon>
        <taxon>Orthornavirae</taxon>
        <taxon>Pisuviricota</taxon>
        <taxon>Yadokarivirales</taxon>
        <taxon>Yadokariviridae</taxon>
        <taxon>Alphayadokarivirus</taxon>
        <taxon>Alphayadokarivirus nibani</taxon>
    </lineage>
</organism>
<protein>
    <submittedName>
        <fullName evidence="6">RNA-dependent RNA polymerase</fullName>
    </submittedName>
</protein>
<evidence type="ECO:0000259" key="5">
    <source>
        <dbReference type="Pfam" id="PF00680"/>
    </source>
</evidence>
<accession>A0A3T0D0P7</accession>
<evidence type="ECO:0000256" key="2">
    <source>
        <dbReference type="ARBA" id="ARBA00022679"/>
    </source>
</evidence>
<dbReference type="InterPro" id="IPR001205">
    <property type="entry name" value="RNA-dir_pol_C"/>
</dbReference>
<keyword evidence="1 6" id="KW-0696">RNA-directed RNA polymerase</keyword>
<reference evidence="6" key="1">
    <citation type="journal article" date="2019" name="PLoS ONE">
        <title>Hiding in plain sight: New virus genomes discovered via a systematic analysis of fungal public transcriptomes.</title>
        <authorList>
            <person name="Gilbert K.B."/>
            <person name="Holcomb E.E."/>
            <person name="Allscheid R.L."/>
            <person name="Carrington J.C."/>
        </authorList>
    </citation>
    <scope>NUCLEOTIDE SEQUENCE</scope>
    <source>
        <strain evidence="6">AhYv1CBS 101889</strain>
    </source>
</reference>
<evidence type="ECO:0000313" key="7">
    <source>
        <dbReference type="Proteomes" id="UP001162253"/>
    </source>
</evidence>
<dbReference type="GO" id="GO:0003968">
    <property type="term" value="F:RNA-directed RNA polymerase activity"/>
    <property type="evidence" value="ECO:0007669"/>
    <property type="project" value="UniProtKB-KW"/>
</dbReference>
<gene>
    <name evidence="6" type="ORF">AhoYV1_gp1</name>
</gene>
<evidence type="ECO:0000313" key="6">
    <source>
        <dbReference type="EMBL" id="AZT88626.1"/>
    </source>
</evidence>
<dbReference type="GO" id="GO:0003723">
    <property type="term" value="F:RNA binding"/>
    <property type="evidence" value="ECO:0007669"/>
    <property type="project" value="InterPro"/>
</dbReference>
<keyword evidence="2" id="KW-0808">Transferase</keyword>
<evidence type="ECO:0000256" key="3">
    <source>
        <dbReference type="ARBA" id="ARBA00022695"/>
    </source>
</evidence>
<sequence>MSRCSSLPSIGPQSIFRTSAASHGPTPTVNSPLFKDGYVYVDIKTYRALAKIHKNYASVHSRMIRESPKDVEKTAMRRIQRNNAKNIRKFRKYLDSVPVHNAFPNDIHSEFLRFMYTPSVLDENTIDLNKIRLPKSITRHPKFSNDLQLPTQLPIHYGNKDTRSWSNDRRDPFLTPYLLNKKLAVLEKRPVGDQLKSFGSDPFVYVGSNTRYVHKDKLAYVLRSWHNSSRLDRKTLDKAIDMTVQQYSSVKFKPMTYREVVSSQQFLKNRTHDTGFSGIGFRDKFDLATTPSFVAFTEKFEKSKNHSATFKLFWKTEALKESKACFVPRLIFGGSIESEIVERKQFQHFSKNLKDSRWNTPSKIGISNIEFQRLYKHHNFDKGWKALAVDYSKQDIKMPRSIIDARTRVLARLSQLSGYSIHDVNKVVNASKKVSTFNALTPTGEVFRLNTGVPSGLYLGAEGNTLNHSIIGNYLDLRMGFVPYKTVDSRYGDDWLRSLKPTRQNFRYLSRREELFKIVTEELGMQTTVDLWGETPLNHHEPSFLRRSFTEWTIDGKRQVVPIFEAERTLQKWSVPHSIVSTPQDSFDRSLGYLMLCGANPTPYGLIRNYMDQLVSSHPEIRVPDVYKSMTLTSLTKDYYTPSGKPVLTLASKNPKYFAPEFVPTQRIIGPDREKLTFLSQLSHSDILLSGDIEENPGPIKTTKNVIRHFQLFLKELGRNGVPYIPSFSDFLNFKQISFSIINKHLKTASLVWKIYKKTIPGLTNAMRRYRSYCQQKLRDRFRSASEDVAASPMKQNIHSEDLLRAVSRPNTGIPFREPCPYPSRIKSSEVSLRPPRKLRVPGDWPCGVDTFYHECPLQEISPHCTHHCPFFESSIDNERDTELTAYDFNSCYRDRSFTREWSIFRNILLNTELEDSSRTIENFNGARLYTSHTGNKVFASSFGVISGFSGSVTAVGDHIILS</sequence>
<dbReference type="EMBL" id="MK279487">
    <property type="protein sequence ID" value="AZT88626.1"/>
    <property type="molecule type" value="Genomic_RNA"/>
</dbReference>
<keyword evidence="3" id="KW-0548">Nucleotidyltransferase</keyword>
<evidence type="ECO:0000256" key="1">
    <source>
        <dbReference type="ARBA" id="ARBA00022484"/>
    </source>
</evidence>
<keyword evidence="4" id="KW-0693">Viral RNA replication</keyword>
<dbReference type="Pfam" id="PF00680">
    <property type="entry name" value="RdRP_1"/>
    <property type="match status" value="1"/>
</dbReference>